<keyword evidence="2" id="KW-0560">Oxidoreductase</keyword>
<dbReference type="PRINTS" id="PR00080">
    <property type="entry name" value="SDRFAMILY"/>
</dbReference>
<dbReference type="Proteomes" id="UP000830116">
    <property type="component" value="Chromosome"/>
</dbReference>
<protein>
    <submittedName>
        <fullName evidence="4">SDR family NAD(P)-dependent oxidoreductase</fullName>
    </submittedName>
</protein>
<comment type="similarity">
    <text evidence="1 3">Belongs to the short-chain dehydrogenases/reductases (SDR) family.</text>
</comment>
<sequence>MTKWALITGATSGIGWETSFALAAQGYAILATGRRYEKLVELEQALKKAHPQLEVKLAAFDVSDRFEVSEFLKAHAADLDQVEILVNNAGLAKGIEKMQEANLDDWEVMIDTNVKGLLFMTRGVIQNMIKKNTGHIVNLGSVAGRWTYPGGGVYCATKFAVRALSEGLRMDLLGTRIRITNIEPGMVNTDFSYVRLGDKSKADKVYEGMTPLEAKDIAETIAWCVARPPHVNIQELVIYPTDQAHVGQVFRRGDGR</sequence>
<proteinExistence type="inferred from homology"/>
<dbReference type="PANTHER" id="PTHR42901:SF1">
    <property type="entry name" value="ALCOHOL DEHYDROGENASE"/>
    <property type="match status" value="1"/>
</dbReference>
<evidence type="ECO:0000256" key="1">
    <source>
        <dbReference type="ARBA" id="ARBA00006484"/>
    </source>
</evidence>
<gene>
    <name evidence="4" type="ORF">MNR06_06475</name>
</gene>
<evidence type="ECO:0000313" key="4">
    <source>
        <dbReference type="EMBL" id="UOF02595.1"/>
    </source>
</evidence>
<name>A0ABY4CCG8_9BACT</name>
<evidence type="ECO:0000256" key="2">
    <source>
        <dbReference type="ARBA" id="ARBA00023002"/>
    </source>
</evidence>
<evidence type="ECO:0000313" key="5">
    <source>
        <dbReference type="Proteomes" id="UP000830116"/>
    </source>
</evidence>
<dbReference type="PRINTS" id="PR00081">
    <property type="entry name" value="GDHRDH"/>
</dbReference>
<keyword evidence="5" id="KW-1185">Reference proteome</keyword>
<dbReference type="Pfam" id="PF00106">
    <property type="entry name" value="adh_short"/>
    <property type="match status" value="1"/>
</dbReference>
<dbReference type="RefSeq" id="WP_243540290.1">
    <property type="nucleotide sequence ID" value="NZ_CP093442.1"/>
</dbReference>
<organism evidence="4 5">
    <name type="scientific">Bdellovibrio reynosensis</name>
    <dbReference type="NCBI Taxonomy" id="2835041"/>
    <lineage>
        <taxon>Bacteria</taxon>
        <taxon>Pseudomonadati</taxon>
        <taxon>Bdellovibrionota</taxon>
        <taxon>Bdellovibrionia</taxon>
        <taxon>Bdellovibrionales</taxon>
        <taxon>Pseudobdellovibrionaceae</taxon>
        <taxon>Bdellovibrio</taxon>
    </lineage>
</organism>
<reference evidence="4" key="1">
    <citation type="submission" date="2022-03" db="EMBL/GenBank/DDBJ databases">
        <title>Genome Identification and Characterization of new species Bdellovibrio reynosense LBG001 sp. nov. from a Mexico soil sample.</title>
        <authorList>
            <person name="Camilli A."/>
            <person name="Ajao Y."/>
            <person name="Guo X."/>
        </authorList>
    </citation>
    <scope>NUCLEOTIDE SEQUENCE</scope>
    <source>
        <strain evidence="4">LBG001</strain>
    </source>
</reference>
<dbReference type="PROSITE" id="PS00061">
    <property type="entry name" value="ADH_SHORT"/>
    <property type="match status" value="1"/>
</dbReference>
<dbReference type="Gene3D" id="3.40.50.720">
    <property type="entry name" value="NAD(P)-binding Rossmann-like Domain"/>
    <property type="match status" value="1"/>
</dbReference>
<dbReference type="InterPro" id="IPR002347">
    <property type="entry name" value="SDR_fam"/>
</dbReference>
<dbReference type="EMBL" id="CP093442">
    <property type="protein sequence ID" value="UOF02595.1"/>
    <property type="molecule type" value="Genomic_DNA"/>
</dbReference>
<dbReference type="InterPro" id="IPR036291">
    <property type="entry name" value="NAD(P)-bd_dom_sf"/>
</dbReference>
<accession>A0ABY4CCG8</accession>
<evidence type="ECO:0000256" key="3">
    <source>
        <dbReference type="RuleBase" id="RU000363"/>
    </source>
</evidence>
<dbReference type="SUPFAM" id="SSF51735">
    <property type="entry name" value="NAD(P)-binding Rossmann-fold domains"/>
    <property type="match status" value="1"/>
</dbReference>
<dbReference type="InterPro" id="IPR020904">
    <property type="entry name" value="Sc_DH/Rdtase_CS"/>
</dbReference>
<dbReference type="PANTHER" id="PTHR42901">
    <property type="entry name" value="ALCOHOL DEHYDROGENASE"/>
    <property type="match status" value="1"/>
</dbReference>